<dbReference type="Proteomes" id="UP000824001">
    <property type="component" value="Unassembled WGS sequence"/>
</dbReference>
<keyword evidence="1" id="KW-0812">Transmembrane</keyword>
<gene>
    <name evidence="2" type="ORF">IAC18_08970</name>
</gene>
<evidence type="ECO:0000313" key="3">
    <source>
        <dbReference type="Proteomes" id="UP000824001"/>
    </source>
</evidence>
<dbReference type="InterPro" id="IPR012507">
    <property type="entry name" value="YibE_F"/>
</dbReference>
<accession>A0A9D1JVW0</accession>
<reference evidence="2" key="2">
    <citation type="journal article" date="2021" name="PeerJ">
        <title>Extensive microbial diversity within the chicken gut microbiome revealed by metagenomics and culture.</title>
        <authorList>
            <person name="Gilroy R."/>
            <person name="Ravi A."/>
            <person name="Getino M."/>
            <person name="Pursley I."/>
            <person name="Horton D.L."/>
            <person name="Alikhan N.F."/>
            <person name="Baker D."/>
            <person name="Gharbi K."/>
            <person name="Hall N."/>
            <person name="Watson M."/>
            <person name="Adriaenssens E.M."/>
            <person name="Foster-Nyarko E."/>
            <person name="Jarju S."/>
            <person name="Secka A."/>
            <person name="Antonio M."/>
            <person name="Oren A."/>
            <person name="Chaudhuri R.R."/>
            <person name="La Ragione R."/>
            <person name="Hildebrand F."/>
            <person name="Pallen M.J."/>
        </authorList>
    </citation>
    <scope>NUCLEOTIDE SEQUENCE</scope>
    <source>
        <strain evidence="2">ChiHjej10B9-9673</strain>
    </source>
</reference>
<comment type="caution">
    <text evidence="2">The sequence shown here is derived from an EMBL/GenBank/DDBJ whole genome shotgun (WGS) entry which is preliminary data.</text>
</comment>
<sequence>FNLKYVAAEILHTFVGCFGLVTVAPLTAVTASAALTRKK</sequence>
<feature type="non-terminal residue" evidence="2">
    <location>
        <position position="1"/>
    </location>
</feature>
<name>A0A9D1JVW0_9FIRM</name>
<dbReference type="AlphaFoldDB" id="A0A9D1JVW0"/>
<protein>
    <submittedName>
        <fullName evidence="2">YibE/F family protein</fullName>
    </submittedName>
</protein>
<proteinExistence type="predicted"/>
<keyword evidence="1" id="KW-1133">Transmembrane helix</keyword>
<organism evidence="2 3">
    <name type="scientific">Candidatus Scatomorpha merdipullorum</name>
    <dbReference type="NCBI Taxonomy" id="2840927"/>
    <lineage>
        <taxon>Bacteria</taxon>
        <taxon>Bacillati</taxon>
        <taxon>Bacillota</taxon>
        <taxon>Clostridia</taxon>
        <taxon>Eubacteriales</taxon>
        <taxon>Candidatus Scatomorpha</taxon>
    </lineage>
</organism>
<reference evidence="2" key="1">
    <citation type="submission" date="2020-10" db="EMBL/GenBank/DDBJ databases">
        <authorList>
            <person name="Gilroy R."/>
        </authorList>
    </citation>
    <scope>NUCLEOTIDE SEQUENCE</scope>
    <source>
        <strain evidence="2">ChiHjej10B9-9673</strain>
    </source>
</reference>
<dbReference type="Pfam" id="PF07907">
    <property type="entry name" value="YibE_F"/>
    <property type="match status" value="1"/>
</dbReference>
<feature type="transmembrane region" description="Helical" evidence="1">
    <location>
        <begin position="12"/>
        <end position="35"/>
    </location>
</feature>
<evidence type="ECO:0000313" key="2">
    <source>
        <dbReference type="EMBL" id="HIS67686.1"/>
    </source>
</evidence>
<evidence type="ECO:0000256" key="1">
    <source>
        <dbReference type="SAM" id="Phobius"/>
    </source>
</evidence>
<dbReference type="EMBL" id="DVJK01000256">
    <property type="protein sequence ID" value="HIS67686.1"/>
    <property type="molecule type" value="Genomic_DNA"/>
</dbReference>
<keyword evidence="1" id="KW-0472">Membrane</keyword>